<proteinExistence type="inferred from homology"/>
<evidence type="ECO:0000256" key="4">
    <source>
        <dbReference type="ARBA" id="ARBA00022692"/>
    </source>
</evidence>
<feature type="transmembrane region" description="Helical" evidence="9">
    <location>
        <begin position="192"/>
        <end position="214"/>
    </location>
</feature>
<feature type="domain" description="Cytochrome c assembly protein" evidence="10">
    <location>
        <begin position="18"/>
        <end position="175"/>
    </location>
</feature>
<dbReference type="PRINTS" id="PR01386">
    <property type="entry name" value="CCMCBIOGNSIS"/>
</dbReference>
<sequence>MRTRPDPRGAPRPHQALAAAAAVTTAVALVLALVVAPPDAVQGDAQRWMYLHVPAAWSAYLCFAVVLLACLPVVRHDAARPRVVARAAAETGVALTALTLLTGSVWGAQTWGTWWVWDARVTTTVAMGLVQVAFLAALALARTRRTRRAAGLVGALGFLMVPVVHLSVVWWRTLHQPPTLLAPGAGAPIAPVMAWTLGVCVLACTLLSVTVVLARVRSDAGHDAVPPAPADSAPADSGSARPGPAHPGTARPTPAGPVPHARVTP</sequence>
<dbReference type="InterPro" id="IPR045062">
    <property type="entry name" value="Cyt_c_biogenesis_CcsA/CcmC"/>
</dbReference>
<dbReference type="Proteomes" id="UP000625527">
    <property type="component" value="Unassembled WGS sequence"/>
</dbReference>
<evidence type="ECO:0000256" key="9">
    <source>
        <dbReference type="SAM" id="Phobius"/>
    </source>
</evidence>
<evidence type="ECO:0000259" key="10">
    <source>
        <dbReference type="Pfam" id="PF01578"/>
    </source>
</evidence>
<dbReference type="InterPro" id="IPR002541">
    <property type="entry name" value="Cyt_c_assembly"/>
</dbReference>
<protein>
    <recommendedName>
        <fullName evidence="3">Heme exporter protein C</fullName>
    </recommendedName>
</protein>
<feature type="transmembrane region" description="Helical" evidence="9">
    <location>
        <begin position="83"/>
        <end position="107"/>
    </location>
</feature>
<feature type="transmembrane region" description="Helical" evidence="9">
    <location>
        <begin position="152"/>
        <end position="172"/>
    </location>
</feature>
<keyword evidence="7 9" id="KW-0472">Membrane</keyword>
<evidence type="ECO:0000256" key="8">
    <source>
        <dbReference type="SAM" id="MobiDB-lite"/>
    </source>
</evidence>
<dbReference type="EMBL" id="JADAQT010000054">
    <property type="protein sequence ID" value="MBE1874883.1"/>
    <property type="molecule type" value="Genomic_DNA"/>
</dbReference>
<dbReference type="Pfam" id="PF01578">
    <property type="entry name" value="Cytochrom_C_asm"/>
    <property type="match status" value="1"/>
</dbReference>
<evidence type="ECO:0000256" key="6">
    <source>
        <dbReference type="ARBA" id="ARBA00022989"/>
    </source>
</evidence>
<gene>
    <name evidence="11" type="primary">ccsA</name>
    <name evidence="11" type="ORF">IHE71_04055</name>
</gene>
<feature type="region of interest" description="Disordered" evidence="8">
    <location>
        <begin position="221"/>
        <end position="265"/>
    </location>
</feature>
<organism evidence="11 12">
    <name type="scientific">Myceligenerans pegani</name>
    <dbReference type="NCBI Taxonomy" id="2776917"/>
    <lineage>
        <taxon>Bacteria</taxon>
        <taxon>Bacillati</taxon>
        <taxon>Actinomycetota</taxon>
        <taxon>Actinomycetes</taxon>
        <taxon>Micrococcales</taxon>
        <taxon>Promicromonosporaceae</taxon>
        <taxon>Myceligenerans</taxon>
    </lineage>
</organism>
<evidence type="ECO:0000256" key="1">
    <source>
        <dbReference type="ARBA" id="ARBA00004141"/>
    </source>
</evidence>
<dbReference type="PANTHER" id="PTHR30071">
    <property type="entry name" value="HEME EXPORTER PROTEIN C"/>
    <property type="match status" value="1"/>
</dbReference>
<evidence type="ECO:0000256" key="5">
    <source>
        <dbReference type="ARBA" id="ARBA00022748"/>
    </source>
</evidence>
<keyword evidence="5" id="KW-0201">Cytochrome c-type biogenesis</keyword>
<evidence type="ECO:0000313" key="12">
    <source>
        <dbReference type="Proteomes" id="UP000625527"/>
    </source>
</evidence>
<evidence type="ECO:0000256" key="2">
    <source>
        <dbReference type="ARBA" id="ARBA00005840"/>
    </source>
</evidence>
<feature type="transmembrane region" description="Helical" evidence="9">
    <location>
        <begin position="48"/>
        <end position="71"/>
    </location>
</feature>
<accession>A0ABR9MVJ2</accession>
<dbReference type="RefSeq" id="WP_192861469.1">
    <property type="nucleotide sequence ID" value="NZ_JADAQT010000054.1"/>
</dbReference>
<reference evidence="11 12" key="1">
    <citation type="submission" date="2020-10" db="EMBL/GenBank/DDBJ databases">
        <title>Myceligenerans pegani sp. nov., an endophytic actinomycete isolated from Peganum harmala L. in Xinjiang, China.</title>
        <authorList>
            <person name="Xin L."/>
        </authorList>
    </citation>
    <scope>NUCLEOTIDE SEQUENCE [LARGE SCALE GENOMIC DNA]</scope>
    <source>
        <strain evidence="11 12">TRM65318</strain>
    </source>
</reference>
<keyword evidence="6 9" id="KW-1133">Transmembrane helix</keyword>
<evidence type="ECO:0000313" key="11">
    <source>
        <dbReference type="EMBL" id="MBE1874883.1"/>
    </source>
</evidence>
<dbReference type="PANTHER" id="PTHR30071:SF1">
    <property type="entry name" value="CYTOCHROME B_B6 PROTEIN-RELATED"/>
    <property type="match status" value="1"/>
</dbReference>
<comment type="similarity">
    <text evidence="2">Belongs to the CcmC/CycZ/HelC family.</text>
</comment>
<name>A0ABR9MVJ2_9MICO</name>
<evidence type="ECO:0000256" key="3">
    <source>
        <dbReference type="ARBA" id="ARBA00016463"/>
    </source>
</evidence>
<comment type="subcellular location">
    <subcellularLocation>
        <location evidence="1">Membrane</location>
        <topology evidence="1">Multi-pass membrane protein</topology>
    </subcellularLocation>
</comment>
<keyword evidence="12" id="KW-1185">Reference proteome</keyword>
<dbReference type="InterPro" id="IPR003557">
    <property type="entry name" value="Cyt_c_biogenesis_CcmC"/>
</dbReference>
<evidence type="ECO:0000256" key="7">
    <source>
        <dbReference type="ARBA" id="ARBA00023136"/>
    </source>
</evidence>
<feature type="compositionally biased region" description="Low complexity" evidence="8">
    <location>
        <begin position="230"/>
        <end position="243"/>
    </location>
</feature>
<keyword evidence="4 9" id="KW-0812">Transmembrane</keyword>
<comment type="caution">
    <text evidence="11">The sequence shown here is derived from an EMBL/GenBank/DDBJ whole genome shotgun (WGS) entry which is preliminary data.</text>
</comment>
<feature type="transmembrane region" description="Helical" evidence="9">
    <location>
        <begin position="119"/>
        <end position="140"/>
    </location>
</feature>